<keyword evidence="1" id="KW-0472">Membrane</keyword>
<dbReference type="EMBL" id="VBQZ03000040">
    <property type="protein sequence ID" value="MXQ87777.1"/>
    <property type="molecule type" value="Genomic_DNA"/>
</dbReference>
<feature type="transmembrane region" description="Helical" evidence="1">
    <location>
        <begin position="77"/>
        <end position="104"/>
    </location>
</feature>
<feature type="transmembrane region" description="Helical" evidence="1">
    <location>
        <begin position="142"/>
        <end position="164"/>
    </location>
</feature>
<protein>
    <submittedName>
        <fullName evidence="2">Uncharacterized protein</fullName>
    </submittedName>
</protein>
<gene>
    <name evidence="2" type="ORF">E5288_WYG018090</name>
</gene>
<reference evidence="2" key="1">
    <citation type="submission" date="2019-10" db="EMBL/GenBank/DDBJ databases">
        <title>The sequence and de novo assembly of the wild yak genome.</title>
        <authorList>
            <person name="Liu Y."/>
        </authorList>
    </citation>
    <scope>NUCLEOTIDE SEQUENCE [LARGE SCALE GENOMIC DNA]</scope>
    <source>
        <strain evidence="2">WY2019</strain>
    </source>
</reference>
<dbReference type="PANTHER" id="PTHR11785:SF340">
    <property type="entry name" value="AROMATIC-PREFERRING AMINO ACID TRANSPORTER"/>
    <property type="match status" value="1"/>
</dbReference>
<accession>A0A6B0RGJ0</accession>
<keyword evidence="1" id="KW-1133">Transmembrane helix</keyword>
<organism evidence="2 3">
    <name type="scientific">Bos mutus</name>
    <name type="common">wild yak</name>
    <dbReference type="NCBI Taxonomy" id="72004"/>
    <lineage>
        <taxon>Eukaryota</taxon>
        <taxon>Metazoa</taxon>
        <taxon>Chordata</taxon>
        <taxon>Craniata</taxon>
        <taxon>Vertebrata</taxon>
        <taxon>Euteleostomi</taxon>
        <taxon>Mammalia</taxon>
        <taxon>Eutheria</taxon>
        <taxon>Laurasiatheria</taxon>
        <taxon>Artiodactyla</taxon>
        <taxon>Ruminantia</taxon>
        <taxon>Pecora</taxon>
        <taxon>Bovidae</taxon>
        <taxon>Bovinae</taxon>
        <taxon>Bos</taxon>
    </lineage>
</organism>
<feature type="transmembrane region" description="Helical" evidence="1">
    <location>
        <begin position="33"/>
        <end position="56"/>
    </location>
</feature>
<evidence type="ECO:0000313" key="2">
    <source>
        <dbReference type="EMBL" id="MXQ87777.1"/>
    </source>
</evidence>
<keyword evidence="3" id="KW-1185">Reference proteome</keyword>
<dbReference type="InterPro" id="IPR050598">
    <property type="entry name" value="AminoAcid_Transporter"/>
</dbReference>
<comment type="caution">
    <text evidence="2">The sequence shown here is derived from an EMBL/GenBank/DDBJ whole genome shotgun (WGS) entry which is preliminary data.</text>
</comment>
<proteinExistence type="predicted"/>
<dbReference type="GO" id="GO:0015179">
    <property type="term" value="F:L-amino acid transmembrane transporter activity"/>
    <property type="evidence" value="ECO:0007669"/>
    <property type="project" value="TreeGrafter"/>
</dbReference>
<dbReference type="AlphaFoldDB" id="A0A6B0RGJ0"/>
<evidence type="ECO:0000256" key="1">
    <source>
        <dbReference type="SAM" id="Phobius"/>
    </source>
</evidence>
<dbReference type="Proteomes" id="UP000322234">
    <property type="component" value="Unassembled WGS sequence"/>
</dbReference>
<dbReference type="PANTHER" id="PTHR11785">
    <property type="entry name" value="AMINO ACID TRANSPORTER"/>
    <property type="match status" value="1"/>
</dbReference>
<evidence type="ECO:0000313" key="3">
    <source>
        <dbReference type="Proteomes" id="UP000322234"/>
    </source>
</evidence>
<dbReference type="Gene3D" id="1.20.1740.10">
    <property type="entry name" value="Amino acid/polyamine transporter I"/>
    <property type="match status" value="1"/>
</dbReference>
<name>A0A6B0RGJ0_9CETA</name>
<sequence length="190" mass="21285">MAFYQCLWSFDGWNSLSQVTEELKNSNESGSGVWAWLVPLAVTLSLFGPANVSFFSGSRVSYVAAREGHLPQLLSMVYVRCLTPAPALMFTAVMALILVISGNFSTIVNFLRQVPIIIPATMVLTSVYLVLAPIVAHPQPEFLYVFLFLLSGFLVYFLFVYFWYQPECLQVVTLHLQLLMEVAPTMKNAD</sequence>
<feature type="transmembrane region" description="Helical" evidence="1">
    <location>
        <begin position="116"/>
        <end position="135"/>
    </location>
</feature>
<keyword evidence="1" id="KW-0812">Transmembrane</keyword>